<geneLocation type="plasmid" evidence="1 3">
    <name>2</name>
</geneLocation>
<dbReference type="EMBL" id="LR536451">
    <property type="protein sequence ID" value="VFU16259.1"/>
    <property type="molecule type" value="Genomic_DNA"/>
</dbReference>
<protein>
    <submittedName>
        <fullName evidence="1">Uncharacterized protein</fullName>
    </submittedName>
</protein>
<evidence type="ECO:0000313" key="2">
    <source>
        <dbReference type="EMBL" id="VTZ51942.1"/>
    </source>
</evidence>
<evidence type="ECO:0000313" key="1">
    <source>
        <dbReference type="EMBL" id="VFU16259.1"/>
    </source>
</evidence>
<reference evidence="1 3" key="1">
    <citation type="submission" date="2019-03" db="EMBL/GenBank/DDBJ databases">
        <authorList>
            <person name="Kox A.R. M."/>
        </authorList>
    </citation>
    <scope>NUCLEOTIDE SEQUENCE [LARGE SCALE GENOMIC DNA]</scope>
    <source>
        <strain evidence="1">MTUNDRAET4 annotated genome</strain>
        <plasmid evidence="3">2</plasmid>
    </source>
</reference>
<sequence>MIEMGVMQPRLPTSLTEAVILIGLDRLIHSAQILHRGGAGSAGPVARRALAGGNAHVPYLASQYLLLDGINT</sequence>
<keyword evidence="1" id="KW-0614">Plasmid</keyword>
<dbReference type="RefSeq" id="WP_134492756.1">
    <property type="nucleotide sequence ID" value="NZ_CABFMQ020000120.1"/>
</dbReference>
<accession>A0A4U8Z6E4</accession>
<keyword evidence="4" id="KW-1185">Reference proteome</keyword>
<dbReference type="KEGG" id="mtun:MTUNDRAET4_0020.1"/>
<name>A0A4U8Z6E4_METTU</name>
<reference evidence="2 4" key="2">
    <citation type="submission" date="2019-05" db="EMBL/GenBank/DDBJ databases">
        <authorList>
            <person name="Farhan Ul Haque M."/>
        </authorList>
    </citation>
    <scope>NUCLEOTIDE SEQUENCE [LARGE SCALE GENOMIC DNA]</scope>
    <source>
        <strain evidence="2">2</strain>
    </source>
</reference>
<dbReference type="Proteomes" id="UP000485880">
    <property type="component" value="Unassembled WGS sequence"/>
</dbReference>
<dbReference type="Proteomes" id="UP000294360">
    <property type="component" value="Plasmid 2"/>
</dbReference>
<dbReference type="AlphaFoldDB" id="A0A4U8Z6E4"/>
<proteinExistence type="predicted"/>
<gene>
    <name evidence="2" type="ORF">MPC4_60031</name>
    <name evidence="1" type="ORF">MTUNDRAET4_0020</name>
</gene>
<organism evidence="1 3">
    <name type="scientific">Methylocella tundrae</name>
    <dbReference type="NCBI Taxonomy" id="227605"/>
    <lineage>
        <taxon>Bacteria</taxon>
        <taxon>Pseudomonadati</taxon>
        <taxon>Pseudomonadota</taxon>
        <taxon>Alphaproteobacteria</taxon>
        <taxon>Hyphomicrobiales</taxon>
        <taxon>Beijerinckiaceae</taxon>
        <taxon>Methylocella</taxon>
    </lineage>
</organism>
<evidence type="ECO:0000313" key="4">
    <source>
        <dbReference type="Proteomes" id="UP000485880"/>
    </source>
</evidence>
<dbReference type="EMBL" id="CABFMQ020000120">
    <property type="protein sequence ID" value="VTZ51942.1"/>
    <property type="molecule type" value="Genomic_DNA"/>
</dbReference>
<evidence type="ECO:0000313" key="3">
    <source>
        <dbReference type="Proteomes" id="UP000294360"/>
    </source>
</evidence>